<keyword evidence="2" id="KW-0472">Membrane</keyword>
<protein>
    <submittedName>
        <fullName evidence="3">Uncharacterized protein</fullName>
    </submittedName>
</protein>
<dbReference type="Proteomes" id="UP000625711">
    <property type="component" value="Unassembled WGS sequence"/>
</dbReference>
<accession>A0A834M7U5</accession>
<organism evidence="3 4">
    <name type="scientific">Rhynchophorus ferrugineus</name>
    <name type="common">Red palm weevil</name>
    <name type="synonym">Curculio ferrugineus</name>
    <dbReference type="NCBI Taxonomy" id="354439"/>
    <lineage>
        <taxon>Eukaryota</taxon>
        <taxon>Metazoa</taxon>
        <taxon>Ecdysozoa</taxon>
        <taxon>Arthropoda</taxon>
        <taxon>Hexapoda</taxon>
        <taxon>Insecta</taxon>
        <taxon>Pterygota</taxon>
        <taxon>Neoptera</taxon>
        <taxon>Endopterygota</taxon>
        <taxon>Coleoptera</taxon>
        <taxon>Polyphaga</taxon>
        <taxon>Cucujiformia</taxon>
        <taxon>Curculionidae</taxon>
        <taxon>Dryophthorinae</taxon>
        <taxon>Rhynchophorus</taxon>
    </lineage>
</organism>
<name>A0A834M7U5_RHYFE</name>
<feature type="region of interest" description="Disordered" evidence="1">
    <location>
        <begin position="13"/>
        <end position="80"/>
    </location>
</feature>
<feature type="compositionally biased region" description="Polar residues" evidence="1">
    <location>
        <begin position="22"/>
        <end position="35"/>
    </location>
</feature>
<gene>
    <name evidence="3" type="ORF">GWI33_015751</name>
</gene>
<evidence type="ECO:0000313" key="4">
    <source>
        <dbReference type="Proteomes" id="UP000625711"/>
    </source>
</evidence>
<proteinExistence type="predicted"/>
<sequence>MAPAEPRRLLNELGKHLDTPTKSDTIPTTESSHSHTCMHAGRATTKGAEIRRRGYAGGPSGGRCPLKREHSHLHLDSEPPPSWSLPLLPPISFTSFGPVLYFFLGRRVRPRNRSIERDARGKLSRVDVTRDDDITGSANLCVCDAERKSAEIDDKRAGGEGRKNINL</sequence>
<dbReference type="EMBL" id="JAACXV010013969">
    <property type="protein sequence ID" value="KAF7271396.1"/>
    <property type="molecule type" value="Genomic_DNA"/>
</dbReference>
<evidence type="ECO:0000313" key="3">
    <source>
        <dbReference type="EMBL" id="KAF7271396.1"/>
    </source>
</evidence>
<dbReference type="AlphaFoldDB" id="A0A834M7U5"/>
<feature type="compositionally biased region" description="Basic and acidic residues" evidence="1">
    <location>
        <begin position="66"/>
        <end position="77"/>
    </location>
</feature>
<evidence type="ECO:0000256" key="2">
    <source>
        <dbReference type="SAM" id="Phobius"/>
    </source>
</evidence>
<feature type="transmembrane region" description="Helical" evidence="2">
    <location>
        <begin position="83"/>
        <end position="104"/>
    </location>
</feature>
<comment type="caution">
    <text evidence="3">The sequence shown here is derived from an EMBL/GenBank/DDBJ whole genome shotgun (WGS) entry which is preliminary data.</text>
</comment>
<keyword evidence="2" id="KW-0812">Transmembrane</keyword>
<keyword evidence="2" id="KW-1133">Transmembrane helix</keyword>
<evidence type="ECO:0000256" key="1">
    <source>
        <dbReference type="SAM" id="MobiDB-lite"/>
    </source>
</evidence>
<reference evidence="3" key="1">
    <citation type="submission" date="2020-08" db="EMBL/GenBank/DDBJ databases">
        <title>Genome sequencing and assembly of the red palm weevil Rhynchophorus ferrugineus.</title>
        <authorList>
            <person name="Dias G.B."/>
            <person name="Bergman C.M."/>
            <person name="Manee M."/>
        </authorList>
    </citation>
    <scope>NUCLEOTIDE SEQUENCE</scope>
    <source>
        <strain evidence="3">AA-2017</strain>
        <tissue evidence="3">Whole larva</tissue>
    </source>
</reference>
<keyword evidence="4" id="KW-1185">Reference proteome</keyword>